<dbReference type="Pfam" id="PF16989">
    <property type="entry name" value="T6SS_VasJ"/>
    <property type="match status" value="1"/>
</dbReference>
<protein>
    <submittedName>
        <fullName evidence="1">Type VI secretion protein</fullName>
    </submittedName>
</protein>
<dbReference type="RefSeq" id="WP_112917973.1">
    <property type="nucleotide sequence ID" value="NZ_CAMPSS010000156.1"/>
</dbReference>
<gene>
    <name evidence="1" type="ORF">GUC01_26860</name>
</gene>
<comment type="caution">
    <text evidence="1">The sequence shown here is derived from an EMBL/GenBank/DDBJ whole genome shotgun (WGS) entry which is preliminary data.</text>
</comment>
<evidence type="ECO:0000313" key="2">
    <source>
        <dbReference type="Proteomes" id="UP000475070"/>
    </source>
</evidence>
<name>A0A6L9ABR5_ECOLX</name>
<dbReference type="InterPro" id="IPR017739">
    <property type="entry name" value="T6SS-assoc_VCA0119"/>
</dbReference>
<organism evidence="1 2">
    <name type="scientific">Escherichia coli</name>
    <dbReference type="NCBI Taxonomy" id="562"/>
    <lineage>
        <taxon>Bacteria</taxon>
        <taxon>Pseudomonadati</taxon>
        <taxon>Pseudomonadota</taxon>
        <taxon>Gammaproteobacteria</taxon>
        <taxon>Enterobacterales</taxon>
        <taxon>Enterobacteriaceae</taxon>
        <taxon>Escherichia</taxon>
    </lineage>
</organism>
<feature type="non-terminal residue" evidence="1">
    <location>
        <position position="1"/>
    </location>
</feature>
<reference evidence="1 2" key="1">
    <citation type="journal article" date="2019" name="Nat. Med.">
        <title>A library of human gut bacterial isolates paired with longitudinal multiomics data enables mechanistic microbiome research.</title>
        <authorList>
            <person name="Poyet M."/>
            <person name="Groussin M."/>
            <person name="Gibbons S.M."/>
            <person name="Avila-Pacheco J."/>
            <person name="Jiang X."/>
            <person name="Kearney S.M."/>
            <person name="Perrotta A.R."/>
            <person name="Berdy B."/>
            <person name="Zhao S."/>
            <person name="Lieberman T.D."/>
            <person name="Swanson P.K."/>
            <person name="Smith M."/>
            <person name="Roesemann S."/>
            <person name="Alexander J.E."/>
            <person name="Rich S.A."/>
            <person name="Livny J."/>
            <person name="Vlamakis H."/>
            <person name="Clish C."/>
            <person name="Bullock K."/>
            <person name="Deik A."/>
            <person name="Scott J."/>
            <person name="Pierce K.A."/>
            <person name="Xavier R.J."/>
            <person name="Alm E.J."/>
        </authorList>
    </citation>
    <scope>NUCLEOTIDE SEQUENCE [LARGE SCALE GENOMIC DNA]</scope>
    <source>
        <strain evidence="1 2">BIOML-A112</strain>
    </source>
</reference>
<accession>A0A6L9ABR5</accession>
<sequence length="105" mass="12034">GITTARQRLLLRLLMARVAEQYGKNEMALLLLEELDTAAQGITLTQWEPELLFEVKARQLKLLRLRAHRYADKALLNRKMEILLGTLVTIDPVRAAVLCDTQHKE</sequence>
<evidence type="ECO:0000313" key="1">
    <source>
        <dbReference type="EMBL" id="NAG22551.1"/>
    </source>
</evidence>
<proteinExistence type="predicted"/>
<dbReference type="AlphaFoldDB" id="A0A6L9ABR5"/>
<dbReference type="EMBL" id="WXKQ01000150">
    <property type="protein sequence ID" value="NAG22551.1"/>
    <property type="molecule type" value="Genomic_DNA"/>
</dbReference>
<dbReference type="Proteomes" id="UP000475070">
    <property type="component" value="Unassembled WGS sequence"/>
</dbReference>